<dbReference type="RefSeq" id="WP_262426621.1">
    <property type="nucleotide sequence ID" value="NZ_JACRTJ010000001.1"/>
</dbReference>
<evidence type="ECO:0000313" key="2">
    <source>
        <dbReference type="EMBL" id="MBC8597711.1"/>
    </source>
</evidence>
<feature type="domain" description="Aminoglycoside phosphotransferase" evidence="1">
    <location>
        <begin position="38"/>
        <end position="269"/>
    </location>
</feature>
<dbReference type="PANTHER" id="PTHR21064:SF5">
    <property type="entry name" value="SLR1880 PROTEIN"/>
    <property type="match status" value="1"/>
</dbReference>
<proteinExistence type="predicted"/>
<keyword evidence="3" id="KW-1185">Reference proteome</keyword>
<dbReference type="InterPro" id="IPR011009">
    <property type="entry name" value="Kinase-like_dom_sf"/>
</dbReference>
<organism evidence="2 3">
    <name type="scientific">Enterocloster hominis</name>
    <name type="common">ex Liu et al. 2021</name>
    <dbReference type="NCBI Taxonomy" id="2763663"/>
    <lineage>
        <taxon>Bacteria</taxon>
        <taxon>Bacillati</taxon>
        <taxon>Bacillota</taxon>
        <taxon>Clostridia</taxon>
        <taxon>Lachnospirales</taxon>
        <taxon>Lachnospiraceae</taxon>
        <taxon>Enterocloster</taxon>
    </lineage>
</organism>
<dbReference type="Proteomes" id="UP000647491">
    <property type="component" value="Unassembled WGS sequence"/>
</dbReference>
<dbReference type="Gene3D" id="3.90.1200.10">
    <property type="match status" value="1"/>
</dbReference>
<dbReference type="Pfam" id="PF01636">
    <property type="entry name" value="APH"/>
    <property type="match status" value="1"/>
</dbReference>
<sequence>MEMEQRLRDICRSFRIQGSYVESELIPVGNVNKTYKVTYRREEGTLKSYIVQQVNTFVFRKPEQVMHNIDLVTEHIRAKSTEGIPLHFHHTADRKTYIFADDGFWRLYNYIPSVTYNTCENTEVLQHAGEAFGRFQKNLADFNAEQLYETIPNFHNTPERLRTLFEDAEKDPLGLAGSVREELSYIRSVSSQACEMARMQRDGRLPIRVTHNDTKINNVLFDRNTNRALTIIDLDTVMPGLVGHDFGDAIRFGANYVAEDSREYEKAGCSMELFSAFTRGFLSQTRDTLTTDEIRTLPLSVFTLAVELASRFLDDYLLGNVYFRTEYPEHNLVRTRCQLNMARDVMKKMGEMERIIKKCVQG</sequence>
<dbReference type="EMBL" id="JACRTJ010000001">
    <property type="protein sequence ID" value="MBC8597711.1"/>
    <property type="molecule type" value="Genomic_DNA"/>
</dbReference>
<comment type="caution">
    <text evidence="2">The sequence shown here is derived from an EMBL/GenBank/DDBJ whole genome shotgun (WGS) entry which is preliminary data.</text>
</comment>
<dbReference type="InterPro" id="IPR002575">
    <property type="entry name" value="Aminoglycoside_PTrfase"/>
</dbReference>
<name>A0ABR7NNL2_9FIRM</name>
<gene>
    <name evidence="2" type="ORF">H8708_00425</name>
</gene>
<protein>
    <submittedName>
        <fullName evidence="2">Aminoglycoside phosphotransferase family protein</fullName>
    </submittedName>
</protein>
<evidence type="ECO:0000313" key="3">
    <source>
        <dbReference type="Proteomes" id="UP000647491"/>
    </source>
</evidence>
<dbReference type="PANTHER" id="PTHR21064">
    <property type="entry name" value="AMINOGLYCOSIDE PHOSPHOTRANSFERASE DOMAIN-CONTAINING PROTEIN-RELATED"/>
    <property type="match status" value="1"/>
</dbReference>
<reference evidence="2 3" key="1">
    <citation type="submission" date="2020-08" db="EMBL/GenBank/DDBJ databases">
        <title>Genome public.</title>
        <authorList>
            <person name="Liu C."/>
            <person name="Sun Q."/>
        </authorList>
    </citation>
    <scope>NUCLEOTIDE SEQUENCE [LARGE SCALE GENOMIC DNA]</scope>
    <source>
        <strain evidence="2 3">BX10</strain>
    </source>
</reference>
<evidence type="ECO:0000259" key="1">
    <source>
        <dbReference type="Pfam" id="PF01636"/>
    </source>
</evidence>
<dbReference type="InterPro" id="IPR050249">
    <property type="entry name" value="Pseudomonas-type_ThrB"/>
</dbReference>
<accession>A0ABR7NNL2</accession>
<dbReference type="SUPFAM" id="SSF56112">
    <property type="entry name" value="Protein kinase-like (PK-like)"/>
    <property type="match status" value="1"/>
</dbReference>